<evidence type="ECO:0000256" key="4">
    <source>
        <dbReference type="ARBA" id="ARBA00022741"/>
    </source>
</evidence>
<evidence type="ECO:0000256" key="2">
    <source>
        <dbReference type="ARBA" id="ARBA00012961"/>
    </source>
</evidence>
<dbReference type="EC" id="2.7.4.8" evidence="2"/>
<dbReference type="InterPro" id="IPR008145">
    <property type="entry name" value="GK/Ca_channel_bsu"/>
</dbReference>
<dbReference type="CDD" id="cd00071">
    <property type="entry name" value="GMPK"/>
    <property type="match status" value="1"/>
</dbReference>
<keyword evidence="3" id="KW-0808">Transferase</keyword>
<dbReference type="PROSITE" id="PS50052">
    <property type="entry name" value="GUANYLATE_KINASE_2"/>
    <property type="match status" value="1"/>
</dbReference>
<evidence type="ECO:0000256" key="6">
    <source>
        <dbReference type="ARBA" id="ARBA00022840"/>
    </source>
</evidence>
<feature type="domain" description="Guanylate kinase-like" evidence="7">
    <location>
        <begin position="33"/>
        <end position="218"/>
    </location>
</feature>
<accession>A0A0K2VF67</accession>
<proteinExistence type="inferred from homology"/>
<evidence type="ECO:0000313" key="8">
    <source>
        <dbReference type="EMBL" id="CDW49030.1"/>
    </source>
</evidence>
<reference evidence="8" key="1">
    <citation type="submission" date="2014-05" db="EMBL/GenBank/DDBJ databases">
        <authorList>
            <person name="Chronopoulou M."/>
        </authorList>
    </citation>
    <scope>NUCLEOTIDE SEQUENCE</scope>
    <source>
        <tissue evidence="8">Whole organism</tissue>
    </source>
</reference>
<dbReference type="GO" id="GO:0004385">
    <property type="term" value="F:GMP kinase activity"/>
    <property type="evidence" value="ECO:0007669"/>
    <property type="project" value="UniProtKB-EC"/>
</dbReference>
<dbReference type="InterPro" id="IPR027417">
    <property type="entry name" value="P-loop_NTPase"/>
</dbReference>
<dbReference type="Gene3D" id="3.40.50.300">
    <property type="entry name" value="P-loop containing nucleotide triphosphate hydrolases"/>
    <property type="match status" value="1"/>
</dbReference>
<comment type="similarity">
    <text evidence="1">Belongs to the guanylate kinase family.</text>
</comment>
<protein>
    <recommendedName>
        <fullName evidence="2">guanylate kinase</fullName>
        <ecNumber evidence="2">2.7.4.8</ecNumber>
    </recommendedName>
</protein>
<evidence type="ECO:0000256" key="3">
    <source>
        <dbReference type="ARBA" id="ARBA00022679"/>
    </source>
</evidence>
<dbReference type="SMART" id="SM00072">
    <property type="entry name" value="GuKc"/>
    <property type="match status" value="1"/>
</dbReference>
<dbReference type="FunFam" id="3.40.50.300:FF:000776">
    <property type="entry name" value="Guanylate kinase 2"/>
    <property type="match status" value="1"/>
</dbReference>
<evidence type="ECO:0000256" key="1">
    <source>
        <dbReference type="ARBA" id="ARBA00005790"/>
    </source>
</evidence>
<dbReference type="PROSITE" id="PS00856">
    <property type="entry name" value="GUANYLATE_KINASE_1"/>
    <property type="match status" value="1"/>
</dbReference>
<dbReference type="SUPFAM" id="SSF52540">
    <property type="entry name" value="P-loop containing nucleoside triphosphate hydrolases"/>
    <property type="match status" value="1"/>
</dbReference>
<dbReference type="OrthoDB" id="6334211at2759"/>
<evidence type="ECO:0000259" key="7">
    <source>
        <dbReference type="PROSITE" id="PS50052"/>
    </source>
</evidence>
<keyword evidence="5" id="KW-0418">Kinase</keyword>
<name>A0A0K2VF67_LEPSM</name>
<dbReference type="PANTHER" id="PTHR23117">
    <property type="entry name" value="GUANYLATE KINASE-RELATED"/>
    <property type="match status" value="1"/>
</dbReference>
<dbReference type="EMBL" id="HACA01031669">
    <property type="protein sequence ID" value="CDW49030.1"/>
    <property type="molecule type" value="Transcribed_RNA"/>
</dbReference>
<dbReference type="GO" id="GO:0005524">
    <property type="term" value="F:ATP binding"/>
    <property type="evidence" value="ECO:0007669"/>
    <property type="project" value="UniProtKB-KW"/>
</dbReference>
<evidence type="ECO:0000256" key="5">
    <source>
        <dbReference type="ARBA" id="ARBA00022777"/>
    </source>
</evidence>
<dbReference type="InterPro" id="IPR008144">
    <property type="entry name" value="Guanylate_kin-like_dom"/>
</dbReference>
<dbReference type="AlphaFoldDB" id="A0A0K2VF67"/>
<keyword evidence="4" id="KW-0547">Nucleotide-binding</keyword>
<keyword evidence="6" id="KW-0067">ATP-binding</keyword>
<dbReference type="Pfam" id="PF00625">
    <property type="entry name" value="Guanylate_kin"/>
    <property type="match status" value="1"/>
</dbReference>
<dbReference type="GO" id="GO:0005829">
    <property type="term" value="C:cytosol"/>
    <property type="evidence" value="ECO:0007669"/>
    <property type="project" value="TreeGrafter"/>
</dbReference>
<dbReference type="InterPro" id="IPR020590">
    <property type="entry name" value="Guanylate_kinase_CS"/>
</dbReference>
<organism evidence="8">
    <name type="scientific">Lepeophtheirus salmonis</name>
    <name type="common">Salmon louse</name>
    <name type="synonym">Caligus salmonis</name>
    <dbReference type="NCBI Taxonomy" id="72036"/>
    <lineage>
        <taxon>Eukaryota</taxon>
        <taxon>Metazoa</taxon>
        <taxon>Ecdysozoa</taxon>
        <taxon>Arthropoda</taxon>
        <taxon>Crustacea</taxon>
        <taxon>Multicrustacea</taxon>
        <taxon>Hexanauplia</taxon>
        <taxon>Copepoda</taxon>
        <taxon>Siphonostomatoida</taxon>
        <taxon>Caligidae</taxon>
        <taxon>Lepeophtheirus</taxon>
    </lineage>
</organism>
<sequence>MLETLVNPVFRNGIRNLQSSRLLPSIIMPKTMHKTLVLCGPSGSGKSTLIKKLTAEFPTAFGFSVSHTTRSPRPGEVHGSAYHFVTREVMKDMLSKGEFIENAEFSGNMYGTSFAAVESVVSDDSKICILDIDAQGVRQVKVKEEFLQPLYVFINVPSMEVLEERLKSRNTETEESLARRMSAAKAEIEYGTTTGVFDTVIVNDDLDRSYNELKSFILSRISHIIS</sequence>
<dbReference type="PANTHER" id="PTHR23117:SF13">
    <property type="entry name" value="GUANYLATE KINASE"/>
    <property type="match status" value="1"/>
</dbReference>
<dbReference type="InterPro" id="IPR017665">
    <property type="entry name" value="Guanylate_kinase"/>
</dbReference>
<dbReference type="NCBIfam" id="TIGR03263">
    <property type="entry name" value="guanyl_kin"/>
    <property type="match status" value="1"/>
</dbReference>